<protein>
    <recommendedName>
        <fullName evidence="7">GRF-type domain-containing protein</fullName>
    </recommendedName>
</protein>
<evidence type="ECO:0000256" key="2">
    <source>
        <dbReference type="ARBA" id="ARBA00022771"/>
    </source>
</evidence>
<dbReference type="PROSITE" id="PS51999">
    <property type="entry name" value="ZF_GRF"/>
    <property type="match status" value="1"/>
</dbReference>
<evidence type="ECO:0000256" key="4">
    <source>
        <dbReference type="PROSITE-ProRule" id="PRU01343"/>
    </source>
</evidence>
<keyword evidence="3" id="KW-0862">Zinc</keyword>
<evidence type="ECO:0000256" key="6">
    <source>
        <dbReference type="SAM" id="Phobius"/>
    </source>
</evidence>
<keyword evidence="9" id="KW-1185">Reference proteome</keyword>
<dbReference type="Proteomes" id="UP000823749">
    <property type="component" value="Chromosome 1"/>
</dbReference>
<evidence type="ECO:0000259" key="7">
    <source>
        <dbReference type="PROSITE" id="PS51999"/>
    </source>
</evidence>
<feature type="domain" description="GRF-type" evidence="7">
    <location>
        <begin position="21"/>
        <end position="63"/>
    </location>
</feature>
<keyword evidence="1" id="KW-0479">Metal-binding</keyword>
<accession>A0AAV6LKY3</accession>
<keyword evidence="2 4" id="KW-0863">Zinc-finger</keyword>
<proteinExistence type="predicted"/>
<evidence type="ECO:0000256" key="1">
    <source>
        <dbReference type="ARBA" id="ARBA00022723"/>
    </source>
</evidence>
<evidence type="ECO:0000313" key="8">
    <source>
        <dbReference type="EMBL" id="KAG5565019.1"/>
    </source>
</evidence>
<dbReference type="EMBL" id="JACTNZ010000001">
    <property type="protein sequence ID" value="KAG5565019.1"/>
    <property type="molecule type" value="Genomic_DNA"/>
</dbReference>
<evidence type="ECO:0000256" key="5">
    <source>
        <dbReference type="SAM" id="MobiDB-lite"/>
    </source>
</evidence>
<gene>
    <name evidence="8" type="ORF">RHGRI_001033</name>
</gene>
<feature type="compositionally biased region" description="Basic and acidic residues" evidence="5">
    <location>
        <begin position="97"/>
        <end position="109"/>
    </location>
</feature>
<evidence type="ECO:0000256" key="3">
    <source>
        <dbReference type="ARBA" id="ARBA00022833"/>
    </source>
</evidence>
<feature type="region of interest" description="Disordered" evidence="5">
    <location>
        <begin position="88"/>
        <end position="109"/>
    </location>
</feature>
<keyword evidence="6" id="KW-0472">Membrane</keyword>
<evidence type="ECO:0000313" key="9">
    <source>
        <dbReference type="Proteomes" id="UP000823749"/>
    </source>
</evidence>
<reference evidence="8" key="1">
    <citation type="submission" date="2020-08" db="EMBL/GenBank/DDBJ databases">
        <title>Plant Genome Project.</title>
        <authorList>
            <person name="Zhang R.-G."/>
        </authorList>
    </citation>
    <scope>NUCLEOTIDE SEQUENCE</scope>
    <source>
        <strain evidence="8">WSP0</strain>
        <tissue evidence="8">Leaf</tissue>
    </source>
</reference>
<name>A0AAV6LKY3_9ERIC</name>
<dbReference type="Pfam" id="PF06839">
    <property type="entry name" value="Zn_ribbon_GRF"/>
    <property type="match status" value="1"/>
</dbReference>
<sequence length="162" mass="18972">MEASDATSPTSQSYNGDDIFCECNIKSLLQTSQIDNNPGRRFFGCPKYQTTSACGFFTWYDFPTCERGMKFGRMILKENRELKRTLKEMQQQSSIKGNEEMQRKIDEQERRNQDLERVIHELLKTKSSGKNFWKILCFVLVFLWIVISICNPHHKSKFPSLP</sequence>
<keyword evidence="6" id="KW-1133">Transmembrane helix</keyword>
<keyword evidence="6" id="KW-0812">Transmembrane</keyword>
<dbReference type="InterPro" id="IPR010666">
    <property type="entry name" value="Znf_GRF"/>
</dbReference>
<dbReference type="GO" id="GO:0008270">
    <property type="term" value="F:zinc ion binding"/>
    <property type="evidence" value="ECO:0007669"/>
    <property type="project" value="UniProtKB-KW"/>
</dbReference>
<dbReference type="PANTHER" id="PTHR33248">
    <property type="entry name" value="ZINC ION-BINDING PROTEIN"/>
    <property type="match status" value="1"/>
</dbReference>
<dbReference type="AlphaFoldDB" id="A0AAV6LKY3"/>
<comment type="caution">
    <text evidence="8">The sequence shown here is derived from an EMBL/GenBank/DDBJ whole genome shotgun (WGS) entry which is preliminary data.</text>
</comment>
<feature type="transmembrane region" description="Helical" evidence="6">
    <location>
        <begin position="132"/>
        <end position="154"/>
    </location>
</feature>
<organism evidence="8 9">
    <name type="scientific">Rhododendron griersonianum</name>
    <dbReference type="NCBI Taxonomy" id="479676"/>
    <lineage>
        <taxon>Eukaryota</taxon>
        <taxon>Viridiplantae</taxon>
        <taxon>Streptophyta</taxon>
        <taxon>Embryophyta</taxon>
        <taxon>Tracheophyta</taxon>
        <taxon>Spermatophyta</taxon>
        <taxon>Magnoliopsida</taxon>
        <taxon>eudicotyledons</taxon>
        <taxon>Gunneridae</taxon>
        <taxon>Pentapetalae</taxon>
        <taxon>asterids</taxon>
        <taxon>Ericales</taxon>
        <taxon>Ericaceae</taxon>
        <taxon>Ericoideae</taxon>
        <taxon>Rhodoreae</taxon>
        <taxon>Rhododendron</taxon>
    </lineage>
</organism>